<evidence type="ECO:0000313" key="1">
    <source>
        <dbReference type="Proteomes" id="UP000887569"/>
    </source>
</evidence>
<accession>A0A914ZZP8</accession>
<name>A0A914ZZP8_PARUN</name>
<dbReference type="WBParaSite" id="PgE061_g003_t01">
    <property type="protein sequence ID" value="PgE061_g003_t01"/>
    <property type="gene ID" value="PgE061_g003"/>
</dbReference>
<dbReference type="AlphaFoldDB" id="A0A914ZZP8"/>
<sequence>TQSFRVVTYHSTLWACEPQMFQMGYLYRREINSALLFFPKKTSSNTLTAHIQVSKKVFMSRYCKVPPIFC</sequence>
<organism evidence="1 2">
    <name type="scientific">Parascaris univalens</name>
    <name type="common">Nematode worm</name>
    <dbReference type="NCBI Taxonomy" id="6257"/>
    <lineage>
        <taxon>Eukaryota</taxon>
        <taxon>Metazoa</taxon>
        <taxon>Ecdysozoa</taxon>
        <taxon>Nematoda</taxon>
        <taxon>Chromadorea</taxon>
        <taxon>Rhabditida</taxon>
        <taxon>Spirurina</taxon>
        <taxon>Ascaridomorpha</taxon>
        <taxon>Ascaridoidea</taxon>
        <taxon>Ascarididae</taxon>
        <taxon>Parascaris</taxon>
    </lineage>
</organism>
<reference evidence="2" key="1">
    <citation type="submission" date="2022-11" db="UniProtKB">
        <authorList>
            <consortium name="WormBaseParasite"/>
        </authorList>
    </citation>
    <scope>IDENTIFICATION</scope>
</reference>
<proteinExistence type="predicted"/>
<evidence type="ECO:0000313" key="2">
    <source>
        <dbReference type="WBParaSite" id="PgE061_g003_t01"/>
    </source>
</evidence>
<keyword evidence="1" id="KW-1185">Reference proteome</keyword>
<dbReference type="Proteomes" id="UP000887569">
    <property type="component" value="Unplaced"/>
</dbReference>
<protein>
    <submittedName>
        <fullName evidence="2">Uncharacterized protein</fullName>
    </submittedName>
</protein>